<organism evidence="1 2">
    <name type="scientific">Acetitomaculum ruminis DSM 5522</name>
    <dbReference type="NCBI Taxonomy" id="1120918"/>
    <lineage>
        <taxon>Bacteria</taxon>
        <taxon>Bacillati</taxon>
        <taxon>Bacillota</taxon>
        <taxon>Clostridia</taxon>
        <taxon>Lachnospirales</taxon>
        <taxon>Lachnospiraceae</taxon>
        <taxon>Acetitomaculum</taxon>
    </lineage>
</organism>
<proteinExistence type="predicted"/>
<reference evidence="1 2" key="1">
    <citation type="submission" date="2016-10" db="EMBL/GenBank/DDBJ databases">
        <authorList>
            <person name="de Groot N.N."/>
        </authorList>
    </citation>
    <scope>NUCLEOTIDE SEQUENCE [LARGE SCALE GENOMIC DNA]</scope>
    <source>
        <strain evidence="1 2">DSM 5522</strain>
    </source>
</reference>
<sequence>MEITNTKPMYVGVDEVCADWEVSRSKGYAIIKQLSDQMKAENPKLLTMAGKINRFYYEEACMRK</sequence>
<dbReference type="EMBL" id="FOJY01000008">
    <property type="protein sequence ID" value="SFB07106.1"/>
    <property type="molecule type" value="Genomic_DNA"/>
</dbReference>
<gene>
    <name evidence="1" type="ORF">SAMN05216249_10875</name>
</gene>
<dbReference type="AlphaFoldDB" id="A0A1I0Y364"/>
<dbReference type="STRING" id="1120918.SAMN05216249_10875"/>
<accession>A0A1I0Y364</accession>
<protein>
    <submittedName>
        <fullName evidence="1">Uncharacterized protein</fullName>
    </submittedName>
</protein>
<evidence type="ECO:0000313" key="1">
    <source>
        <dbReference type="EMBL" id="SFB07106.1"/>
    </source>
</evidence>
<evidence type="ECO:0000313" key="2">
    <source>
        <dbReference type="Proteomes" id="UP000198838"/>
    </source>
</evidence>
<dbReference type="Proteomes" id="UP000198838">
    <property type="component" value="Unassembled WGS sequence"/>
</dbReference>
<dbReference type="RefSeq" id="WP_242949091.1">
    <property type="nucleotide sequence ID" value="NZ_FOJY01000008.1"/>
</dbReference>
<keyword evidence="2" id="KW-1185">Reference proteome</keyword>
<name>A0A1I0Y364_9FIRM</name>